<name>A0A840F0D9_9ACTN</name>
<keyword evidence="3" id="KW-1185">Reference proteome</keyword>
<dbReference type="Proteomes" id="UP000551501">
    <property type="component" value="Unassembled WGS sequence"/>
</dbReference>
<sequence length="259" mass="27778">MTATTHPAVPAFSGPGIPLSRLVKVEFRKLVDTRASFWLAASIAIISVIIGVVTLFVAASSPDATALRNEFEMMTAPMAFLLPVMAILLVTSEWSQRSALATFTMEPRRERVIEAKLIVAIVASIIAVVIAFVLAAVFTGIGGLIYSDPEAGSWSISGGALASGVLNILLGVLVGFAFAALFLNTPAAIVTYFIIPMVLGIVGGLIPWTRDHLIDWIQTPTLPSDPEGADWAHLLVSTLIWFVVPMFFGVNRIMRSEIK</sequence>
<feature type="transmembrane region" description="Helical" evidence="1">
    <location>
        <begin position="78"/>
        <end position="96"/>
    </location>
</feature>
<keyword evidence="1" id="KW-1133">Transmembrane helix</keyword>
<dbReference type="Pfam" id="PF12730">
    <property type="entry name" value="ABC2_membrane_4"/>
    <property type="match status" value="1"/>
</dbReference>
<feature type="transmembrane region" description="Helical" evidence="1">
    <location>
        <begin position="231"/>
        <end position="250"/>
    </location>
</feature>
<feature type="transmembrane region" description="Helical" evidence="1">
    <location>
        <begin position="158"/>
        <end position="182"/>
    </location>
</feature>
<dbReference type="EMBL" id="JACIFP010000001">
    <property type="protein sequence ID" value="MBB4137341.1"/>
    <property type="molecule type" value="Genomic_DNA"/>
</dbReference>
<accession>A0A840F0D9</accession>
<comment type="caution">
    <text evidence="2">The sequence shown here is derived from an EMBL/GenBank/DDBJ whole genome shotgun (WGS) entry which is preliminary data.</text>
</comment>
<gene>
    <name evidence="2" type="ORF">BKA16_003893</name>
</gene>
<reference evidence="2 3" key="1">
    <citation type="submission" date="2020-08" db="EMBL/GenBank/DDBJ databases">
        <title>Sequencing the genomes of 1000 actinobacteria strains.</title>
        <authorList>
            <person name="Klenk H.-P."/>
        </authorList>
    </citation>
    <scope>NUCLEOTIDE SEQUENCE [LARGE SCALE GENOMIC DNA]</scope>
    <source>
        <strain evidence="2 3">DSM 45298</strain>
    </source>
</reference>
<organism evidence="2 3">
    <name type="scientific">Gordonia humi</name>
    <dbReference type="NCBI Taxonomy" id="686429"/>
    <lineage>
        <taxon>Bacteria</taxon>
        <taxon>Bacillati</taxon>
        <taxon>Actinomycetota</taxon>
        <taxon>Actinomycetes</taxon>
        <taxon>Mycobacteriales</taxon>
        <taxon>Gordoniaceae</taxon>
        <taxon>Gordonia</taxon>
    </lineage>
</organism>
<dbReference type="RefSeq" id="WP_183372206.1">
    <property type="nucleotide sequence ID" value="NZ_BAABHL010000126.1"/>
</dbReference>
<evidence type="ECO:0000313" key="3">
    <source>
        <dbReference type="Proteomes" id="UP000551501"/>
    </source>
</evidence>
<evidence type="ECO:0000313" key="2">
    <source>
        <dbReference type="EMBL" id="MBB4137341.1"/>
    </source>
</evidence>
<evidence type="ECO:0000256" key="1">
    <source>
        <dbReference type="SAM" id="Phobius"/>
    </source>
</evidence>
<keyword evidence="1" id="KW-0812">Transmembrane</keyword>
<feature type="transmembrane region" description="Helical" evidence="1">
    <location>
        <begin position="117"/>
        <end position="146"/>
    </location>
</feature>
<feature type="transmembrane region" description="Helical" evidence="1">
    <location>
        <begin position="37"/>
        <end position="58"/>
    </location>
</feature>
<protein>
    <submittedName>
        <fullName evidence="2">ABC-type transport system involved in multi-copper enzyme maturation permease subunit</fullName>
    </submittedName>
</protein>
<proteinExistence type="predicted"/>
<keyword evidence="1" id="KW-0472">Membrane</keyword>
<feature type="transmembrane region" description="Helical" evidence="1">
    <location>
        <begin position="189"/>
        <end position="208"/>
    </location>
</feature>
<dbReference type="AlphaFoldDB" id="A0A840F0D9"/>